<accession>A0AAE3GWN2</accession>
<keyword evidence="2" id="KW-1185">Reference proteome</keyword>
<comment type="caution">
    <text evidence="1">The sequence shown here is derived from an EMBL/GenBank/DDBJ whole genome shotgun (WGS) entry which is preliminary data.</text>
</comment>
<dbReference type="EMBL" id="JAMZMM010000469">
    <property type="protein sequence ID" value="MCP2732065.1"/>
    <property type="molecule type" value="Genomic_DNA"/>
</dbReference>
<dbReference type="AlphaFoldDB" id="A0AAE3GWN2"/>
<dbReference type="RefSeq" id="WP_254014793.1">
    <property type="nucleotide sequence ID" value="NZ_JAMZMM010000469.1"/>
</dbReference>
<evidence type="ECO:0000313" key="2">
    <source>
        <dbReference type="Proteomes" id="UP001204953"/>
    </source>
</evidence>
<proteinExistence type="predicted"/>
<dbReference type="Proteomes" id="UP001204953">
    <property type="component" value="Unassembled WGS sequence"/>
</dbReference>
<sequence>MYGNTAFQGFVWVGESGLLGGICFTGGIGVEIACFTRFARFAIALRAYPKNPLCCKLT</sequence>
<organism evidence="1 2">
    <name type="scientific">Limnofasciculus baicalensis BBK-W-15</name>
    <dbReference type="NCBI Taxonomy" id="2699891"/>
    <lineage>
        <taxon>Bacteria</taxon>
        <taxon>Bacillati</taxon>
        <taxon>Cyanobacteriota</taxon>
        <taxon>Cyanophyceae</taxon>
        <taxon>Coleofasciculales</taxon>
        <taxon>Coleofasciculaceae</taxon>
        <taxon>Limnofasciculus</taxon>
        <taxon>Limnofasciculus baicalensis</taxon>
    </lineage>
</organism>
<gene>
    <name evidence="1" type="ORF">NJ959_26915</name>
</gene>
<name>A0AAE3GWN2_9CYAN</name>
<protein>
    <submittedName>
        <fullName evidence="1">Uncharacterized protein</fullName>
    </submittedName>
</protein>
<evidence type="ECO:0000313" key="1">
    <source>
        <dbReference type="EMBL" id="MCP2732065.1"/>
    </source>
</evidence>
<reference evidence="1" key="1">
    <citation type="submission" date="2022-06" db="EMBL/GenBank/DDBJ databases">
        <title>New cyanobacteria of genus Symplocastrum in benthos of Lake Baikal.</title>
        <authorList>
            <person name="Sorokovikova E."/>
            <person name="Tikhonova I."/>
            <person name="Krasnopeev A."/>
            <person name="Evseev P."/>
            <person name="Gladkikh A."/>
            <person name="Belykh O."/>
        </authorList>
    </citation>
    <scope>NUCLEOTIDE SEQUENCE</scope>
    <source>
        <strain evidence="1">BBK-W-15</strain>
    </source>
</reference>